<evidence type="ECO:0000313" key="1">
    <source>
        <dbReference type="EMBL" id="SVD21383.1"/>
    </source>
</evidence>
<protein>
    <submittedName>
        <fullName evidence="1">Uncharacterized protein</fullName>
    </submittedName>
</protein>
<proteinExistence type="predicted"/>
<name>A0A382THE8_9ZZZZ</name>
<dbReference type="EMBL" id="UINC01136548">
    <property type="protein sequence ID" value="SVD21383.1"/>
    <property type="molecule type" value="Genomic_DNA"/>
</dbReference>
<gene>
    <name evidence="1" type="ORF">METZ01_LOCUS374237</name>
</gene>
<accession>A0A382THE8</accession>
<reference evidence="1" key="1">
    <citation type="submission" date="2018-05" db="EMBL/GenBank/DDBJ databases">
        <authorList>
            <person name="Lanie J.A."/>
            <person name="Ng W.-L."/>
            <person name="Kazmierczak K.M."/>
            <person name="Andrzejewski T.M."/>
            <person name="Davidsen T.M."/>
            <person name="Wayne K.J."/>
            <person name="Tettelin H."/>
            <person name="Glass J.I."/>
            <person name="Rusch D."/>
            <person name="Podicherti R."/>
            <person name="Tsui H.-C.T."/>
            <person name="Winkler M.E."/>
        </authorList>
    </citation>
    <scope>NUCLEOTIDE SEQUENCE</scope>
</reference>
<feature type="non-terminal residue" evidence="1">
    <location>
        <position position="1"/>
    </location>
</feature>
<dbReference type="AlphaFoldDB" id="A0A382THE8"/>
<sequence length="127" mass="15162">FIKAHIRHIKDETRHIHINVNLITECFTKDSKFNRKVNAFFLKTFFKDIIVPKRGGIAVFRHFIKEFPELEPQKQAMLKSLEALKNDDRFQKSLFNRELMPYTFELFDANPEFHSLERVLKGYTKSS</sequence>
<organism evidence="1">
    <name type="scientific">marine metagenome</name>
    <dbReference type="NCBI Taxonomy" id="408172"/>
    <lineage>
        <taxon>unclassified sequences</taxon>
        <taxon>metagenomes</taxon>
        <taxon>ecological metagenomes</taxon>
    </lineage>
</organism>